<feature type="compositionally biased region" description="Basic and acidic residues" evidence="1">
    <location>
        <begin position="541"/>
        <end position="552"/>
    </location>
</feature>
<sequence>MMSTEDDREQSEVVDEPSETLALDASNFVADCKQTLLENLDKHTSRFALAQWVANSPNRDIFLQRKQEIADTLELSMRQVERILKSYHKSELKETSGTERSDKGEYKILPYWVDYIRWFYDDRIEKRLSISRADVVREVERHAEIDLQLQPGEYPHRASVYRVLAPVVARAALQKKIRNPGSGSWFYLKTRDGEFIKIFCSNQVIQCDHTKLDILIVDKDGKVLGRPWLTIVVDSFSSCVLGFFLGLKQPGTEEVALALRHAALPKHYPDDYELLRPWDVNGLPLQYFFTDGGKDLSKAKHIQQIGRNFNFKCELRFNPPQGGIVERVFKTINSKVLQGLPGYTGSCVEDRPKHAEETACLTWRDVKKILTGFFCDSYNHDKHPKKKGMTRYEYWLEGLGGTLPEPIDEQELDLCLMKAAYRSVQAHGSVNFENVTYRSEELKNHLGERVTLRYDPDHILSLRAYTYEADEKMGELIDDNVKALNLEYQALTLDELKQINAKLTEEGKEIDNYTILQELGRRTEMVDEAIQNRNDRRRAAHKEARSEHKDNSTKPGSRKTTKKASVTLRGSVPPSLAEAELTAPSAPEAEESDISASTLELLQLPDKPDGTVFYPLSDDGSAEIVQTEIAQASVVEQSLAAIVTPLAEKATTEAVITPQVESPKQKECYDFIISKRSRRSR</sequence>
<dbReference type="Gene3D" id="3.30.420.10">
    <property type="entry name" value="Ribonuclease H-like superfamily/Ribonuclease H"/>
    <property type="match status" value="1"/>
</dbReference>
<dbReference type="SUPFAM" id="SSF50610">
    <property type="entry name" value="mu transposase, C-terminal domain"/>
    <property type="match status" value="1"/>
</dbReference>
<dbReference type="Proteomes" id="UP000239576">
    <property type="component" value="Unassembled WGS sequence"/>
</dbReference>
<dbReference type="SUPFAM" id="SSF53098">
    <property type="entry name" value="Ribonuclease H-like"/>
    <property type="match status" value="1"/>
</dbReference>
<evidence type="ECO:0000256" key="1">
    <source>
        <dbReference type="SAM" id="MobiDB-lite"/>
    </source>
</evidence>
<comment type="caution">
    <text evidence="3">The sequence shown here is derived from an EMBL/GenBank/DDBJ whole genome shotgun (WGS) entry which is preliminary data.</text>
</comment>
<proteinExistence type="predicted"/>
<reference evidence="3 4" key="2">
    <citation type="submission" date="2018-03" db="EMBL/GenBank/DDBJ databases">
        <title>The ancient ancestry and fast evolution of plastids.</title>
        <authorList>
            <person name="Moore K.R."/>
            <person name="Magnabosco C."/>
            <person name="Momper L."/>
            <person name="Gold D.A."/>
            <person name="Bosak T."/>
            <person name="Fournier G.P."/>
        </authorList>
    </citation>
    <scope>NUCLEOTIDE SEQUENCE [LARGE SCALE GENOMIC DNA]</scope>
    <source>
        <strain evidence="3 4">ULC18</strain>
    </source>
</reference>
<reference evidence="4" key="1">
    <citation type="submission" date="2018-02" db="EMBL/GenBank/DDBJ databases">
        <authorList>
            <person name="Moore K."/>
            <person name="Momper L."/>
        </authorList>
    </citation>
    <scope>NUCLEOTIDE SEQUENCE [LARGE SCALE GENOMIC DNA]</scope>
    <source>
        <strain evidence="4">ULC18</strain>
    </source>
</reference>
<dbReference type="InterPro" id="IPR036397">
    <property type="entry name" value="RNaseH_sf"/>
</dbReference>
<gene>
    <name evidence="3" type="ORF">C7B82_04110</name>
</gene>
<dbReference type="Pfam" id="PF09299">
    <property type="entry name" value="Mu-transpos_C"/>
    <property type="match status" value="1"/>
</dbReference>
<evidence type="ECO:0000313" key="3">
    <source>
        <dbReference type="EMBL" id="PSB33675.1"/>
    </source>
</evidence>
<evidence type="ECO:0000313" key="4">
    <source>
        <dbReference type="Proteomes" id="UP000239576"/>
    </source>
</evidence>
<dbReference type="InterPro" id="IPR001584">
    <property type="entry name" value="Integrase_cat-core"/>
</dbReference>
<keyword evidence="4" id="KW-1185">Reference proteome</keyword>
<dbReference type="OrthoDB" id="501284at2"/>
<dbReference type="InterPro" id="IPR015378">
    <property type="entry name" value="Transposase-like_Mu_C"/>
</dbReference>
<feature type="region of interest" description="Disordered" evidence="1">
    <location>
        <begin position="535"/>
        <end position="594"/>
    </location>
</feature>
<dbReference type="Gene3D" id="2.30.30.130">
    <property type="entry name" value="Transposase, Mu, C-terminal"/>
    <property type="match status" value="1"/>
</dbReference>
<evidence type="ECO:0000259" key="2">
    <source>
        <dbReference type="PROSITE" id="PS50994"/>
    </source>
</evidence>
<dbReference type="InterPro" id="IPR012337">
    <property type="entry name" value="RNaseH-like_sf"/>
</dbReference>
<dbReference type="AlphaFoldDB" id="A0A2T1ELU4"/>
<dbReference type="InterPro" id="IPR009004">
    <property type="entry name" value="Transposase_Mu_C"/>
</dbReference>
<dbReference type="EMBL" id="PVWK01000017">
    <property type="protein sequence ID" value="PSB33675.1"/>
    <property type="molecule type" value="Genomic_DNA"/>
</dbReference>
<name>A0A2T1ELU4_9CYAN</name>
<accession>A0A2T1ELU4</accession>
<protein>
    <submittedName>
        <fullName evidence="3">Transposase</fullName>
    </submittedName>
</protein>
<feature type="domain" description="Integrase catalytic" evidence="2">
    <location>
        <begin position="188"/>
        <end position="399"/>
    </location>
</feature>
<dbReference type="GO" id="GO:0003676">
    <property type="term" value="F:nucleic acid binding"/>
    <property type="evidence" value="ECO:0007669"/>
    <property type="project" value="InterPro"/>
</dbReference>
<dbReference type="PROSITE" id="PS50994">
    <property type="entry name" value="INTEGRASE"/>
    <property type="match status" value="1"/>
</dbReference>
<dbReference type="GO" id="GO:0015074">
    <property type="term" value="P:DNA integration"/>
    <property type="evidence" value="ECO:0007669"/>
    <property type="project" value="InterPro"/>
</dbReference>
<organism evidence="3 4">
    <name type="scientific">Stenomitos frigidus ULC18</name>
    <dbReference type="NCBI Taxonomy" id="2107698"/>
    <lineage>
        <taxon>Bacteria</taxon>
        <taxon>Bacillati</taxon>
        <taxon>Cyanobacteriota</taxon>
        <taxon>Cyanophyceae</taxon>
        <taxon>Leptolyngbyales</taxon>
        <taxon>Leptolyngbyaceae</taxon>
        <taxon>Stenomitos</taxon>
    </lineage>
</organism>